<dbReference type="Pfam" id="PF00903">
    <property type="entry name" value="Glyoxalase"/>
    <property type="match status" value="1"/>
</dbReference>
<evidence type="ECO:0000313" key="2">
    <source>
        <dbReference type="EMBL" id="SDJ74572.1"/>
    </source>
</evidence>
<dbReference type="OrthoDB" id="9794917at2"/>
<dbReference type="AlphaFoldDB" id="A0A1G8W8F3"/>
<gene>
    <name evidence="2" type="ORF">SAMN05421869_11282</name>
</gene>
<dbReference type="InterPro" id="IPR004360">
    <property type="entry name" value="Glyas_Fos-R_dOase_dom"/>
</dbReference>
<keyword evidence="2" id="KW-0223">Dioxygenase</keyword>
<feature type="domain" description="VOC" evidence="1">
    <location>
        <begin position="2"/>
        <end position="120"/>
    </location>
</feature>
<keyword evidence="3" id="KW-1185">Reference proteome</keyword>
<dbReference type="GO" id="GO:0051213">
    <property type="term" value="F:dioxygenase activity"/>
    <property type="evidence" value="ECO:0007669"/>
    <property type="project" value="UniProtKB-KW"/>
</dbReference>
<evidence type="ECO:0000259" key="1">
    <source>
        <dbReference type="PROSITE" id="PS51819"/>
    </source>
</evidence>
<evidence type="ECO:0000313" key="3">
    <source>
        <dbReference type="Proteomes" id="UP000199202"/>
    </source>
</evidence>
<dbReference type="PANTHER" id="PTHR36437:SF2">
    <property type="entry name" value="GLYOXALASE_BLEOMYCIN RESISTANCE PROTEIN_DIOXYGENASE"/>
    <property type="match status" value="1"/>
</dbReference>
<proteinExistence type="predicted"/>
<dbReference type="SUPFAM" id="SSF54593">
    <property type="entry name" value="Glyoxalase/Bleomycin resistance protein/Dihydroxybiphenyl dioxygenase"/>
    <property type="match status" value="1"/>
</dbReference>
<accession>A0A1G8W8F3</accession>
<dbReference type="EMBL" id="FNDJ01000012">
    <property type="protein sequence ID" value="SDJ74572.1"/>
    <property type="molecule type" value="Genomic_DNA"/>
</dbReference>
<dbReference type="PROSITE" id="PS51819">
    <property type="entry name" value="VOC"/>
    <property type="match status" value="1"/>
</dbReference>
<dbReference type="InterPro" id="IPR037523">
    <property type="entry name" value="VOC_core"/>
</dbReference>
<dbReference type="STRING" id="633440.SAMN05421869_11282"/>
<dbReference type="PANTHER" id="PTHR36437">
    <property type="entry name" value="GLYOXALASE/BLEOMYCIN RESISTANCE PROTEIN/DIOXYGENASE"/>
    <property type="match status" value="1"/>
</dbReference>
<protein>
    <submittedName>
        <fullName evidence="2">Catechol 2,3-dioxygenase</fullName>
    </submittedName>
</protein>
<keyword evidence="2" id="KW-0560">Oxidoreductase</keyword>
<organism evidence="2 3">
    <name type="scientific">Nonomuraea jiangxiensis</name>
    <dbReference type="NCBI Taxonomy" id="633440"/>
    <lineage>
        <taxon>Bacteria</taxon>
        <taxon>Bacillati</taxon>
        <taxon>Actinomycetota</taxon>
        <taxon>Actinomycetes</taxon>
        <taxon>Streptosporangiales</taxon>
        <taxon>Streptosporangiaceae</taxon>
        <taxon>Nonomuraea</taxon>
    </lineage>
</organism>
<dbReference type="Proteomes" id="UP000199202">
    <property type="component" value="Unassembled WGS sequence"/>
</dbReference>
<name>A0A1G8W8F3_9ACTN</name>
<dbReference type="Gene3D" id="3.10.180.10">
    <property type="entry name" value="2,3-Dihydroxybiphenyl 1,2-Dioxygenase, domain 1"/>
    <property type="match status" value="1"/>
</dbReference>
<reference evidence="2 3" key="1">
    <citation type="submission" date="2016-10" db="EMBL/GenBank/DDBJ databases">
        <authorList>
            <person name="de Groot N.N."/>
        </authorList>
    </citation>
    <scope>NUCLEOTIDE SEQUENCE [LARGE SCALE GENOMIC DNA]</scope>
    <source>
        <strain evidence="2 3">CGMCC 4.6533</strain>
    </source>
</reference>
<dbReference type="RefSeq" id="WP_090936300.1">
    <property type="nucleotide sequence ID" value="NZ_FNDJ01000012.1"/>
</dbReference>
<sequence>MEITHVHKLTVPVTDQDVAKAFYVGKLGFELRGDLPVPMGENSRWIEVAPKGAQTTLVLCDWLPDAPKLRGAMLATKDTDLAVAALRDAGVAIDDPQRTPWGNQATFADPDGNTFILTDGPA</sequence>
<dbReference type="InterPro" id="IPR029068">
    <property type="entry name" value="Glyas_Bleomycin-R_OHBP_Dase"/>
</dbReference>